<comment type="similarity">
    <text evidence="2 7">Belongs to the type IA topoisomerase family.</text>
</comment>
<feature type="domain" description="Toprim" evidence="9">
    <location>
        <begin position="4"/>
        <end position="147"/>
    </location>
</feature>
<dbReference type="InterPro" id="IPR023405">
    <property type="entry name" value="Topo_IA_core_domain"/>
</dbReference>
<keyword evidence="6 7" id="KW-0413">Isomerase</keyword>
<evidence type="ECO:0000256" key="2">
    <source>
        <dbReference type="ARBA" id="ARBA00009446"/>
    </source>
</evidence>
<evidence type="ECO:0000259" key="9">
    <source>
        <dbReference type="PROSITE" id="PS50880"/>
    </source>
</evidence>
<dbReference type="Gene3D" id="1.10.460.10">
    <property type="entry name" value="Topoisomerase I, domain 2"/>
    <property type="match status" value="1"/>
</dbReference>
<evidence type="ECO:0000256" key="6">
    <source>
        <dbReference type="ARBA" id="ARBA00023235"/>
    </source>
</evidence>
<dbReference type="AlphaFoldDB" id="A0A5B8MHC7"/>
<gene>
    <name evidence="11" type="ORF">A3770_03p23450</name>
</gene>
<organism evidence="11 12">
    <name type="scientific">Chloropicon primus</name>
    <dbReference type="NCBI Taxonomy" id="1764295"/>
    <lineage>
        <taxon>Eukaryota</taxon>
        <taxon>Viridiplantae</taxon>
        <taxon>Chlorophyta</taxon>
        <taxon>Chloropicophyceae</taxon>
        <taxon>Chloropicales</taxon>
        <taxon>Chloropicaceae</taxon>
        <taxon>Chloropicon</taxon>
    </lineage>
</organism>
<dbReference type="GO" id="GO:0031422">
    <property type="term" value="C:RecQ family helicase-topoisomerase III complex"/>
    <property type="evidence" value="ECO:0007669"/>
    <property type="project" value="TreeGrafter"/>
</dbReference>
<keyword evidence="12" id="KW-1185">Reference proteome</keyword>
<comment type="catalytic activity">
    <reaction evidence="1 7">
        <text>ATP-independent breakage of single-stranded DNA, followed by passage and rejoining.</text>
        <dbReference type="EC" id="5.6.2.1"/>
    </reaction>
</comment>
<dbReference type="GO" id="GO:0005634">
    <property type="term" value="C:nucleus"/>
    <property type="evidence" value="ECO:0007669"/>
    <property type="project" value="TreeGrafter"/>
</dbReference>
<dbReference type="Pfam" id="PF01751">
    <property type="entry name" value="Toprim"/>
    <property type="match status" value="1"/>
</dbReference>
<keyword evidence="4 7" id="KW-0799">Topoisomerase</keyword>
<protein>
    <recommendedName>
        <fullName evidence="3 7">DNA topoisomerase</fullName>
        <ecNumber evidence="3 7">5.6.2.1</ecNumber>
    </recommendedName>
</protein>
<dbReference type="GO" id="GO:0003917">
    <property type="term" value="F:DNA topoisomerase type I (single strand cut, ATP-independent) activity"/>
    <property type="evidence" value="ECO:0007669"/>
    <property type="project" value="UniProtKB-EC"/>
</dbReference>
<dbReference type="CDD" id="cd00186">
    <property type="entry name" value="TOP1Ac"/>
    <property type="match status" value="1"/>
</dbReference>
<dbReference type="InterPro" id="IPR000380">
    <property type="entry name" value="Topo_IA"/>
</dbReference>
<dbReference type="PANTHER" id="PTHR11390:SF21">
    <property type="entry name" value="DNA TOPOISOMERASE 3-ALPHA"/>
    <property type="match status" value="1"/>
</dbReference>
<dbReference type="Pfam" id="PF01131">
    <property type="entry name" value="Topoisom_bac"/>
    <property type="match status" value="1"/>
</dbReference>
<reference evidence="11 12" key="1">
    <citation type="submission" date="2018-07" db="EMBL/GenBank/DDBJ databases">
        <title>The complete nuclear genome of the prasinophyte Chloropicon primus (CCMP1205).</title>
        <authorList>
            <person name="Pombert J.-F."/>
            <person name="Otis C."/>
            <person name="Turmel M."/>
            <person name="Lemieux C."/>
        </authorList>
    </citation>
    <scope>NUCLEOTIDE SEQUENCE [LARGE SCALE GENOMIC DNA]</scope>
    <source>
        <strain evidence="11 12">CCMP1205</strain>
    </source>
</reference>
<dbReference type="PROSITE" id="PS00396">
    <property type="entry name" value="TOPO_IA_1"/>
    <property type="match status" value="1"/>
</dbReference>
<dbReference type="InterPro" id="IPR006171">
    <property type="entry name" value="TOPRIM_dom"/>
</dbReference>
<dbReference type="InterPro" id="IPR003601">
    <property type="entry name" value="Topo_IA_2"/>
</dbReference>
<dbReference type="SUPFAM" id="SSF56712">
    <property type="entry name" value="Prokaryotic type I DNA topoisomerase"/>
    <property type="match status" value="1"/>
</dbReference>
<dbReference type="PROSITE" id="PS50880">
    <property type="entry name" value="TOPRIM"/>
    <property type="match status" value="1"/>
</dbReference>
<evidence type="ECO:0000256" key="7">
    <source>
        <dbReference type="RuleBase" id="RU362092"/>
    </source>
</evidence>
<evidence type="ECO:0000256" key="5">
    <source>
        <dbReference type="ARBA" id="ARBA00023125"/>
    </source>
</evidence>
<dbReference type="InterPro" id="IPR003602">
    <property type="entry name" value="Topo_IA_DNA-bd_dom"/>
</dbReference>
<proteinExistence type="inferred from homology"/>
<evidence type="ECO:0000259" key="10">
    <source>
        <dbReference type="PROSITE" id="PS52039"/>
    </source>
</evidence>
<dbReference type="InterPro" id="IPR013497">
    <property type="entry name" value="Topo_IA_cen"/>
</dbReference>
<dbReference type="Gene3D" id="3.40.50.140">
    <property type="match status" value="1"/>
</dbReference>
<dbReference type="Gene3D" id="2.70.20.10">
    <property type="entry name" value="Topoisomerase I, domain 3"/>
    <property type="match status" value="1"/>
</dbReference>
<dbReference type="Proteomes" id="UP000316726">
    <property type="component" value="Chromosome 3"/>
</dbReference>
<dbReference type="SMART" id="SM00493">
    <property type="entry name" value="TOPRIM"/>
    <property type="match status" value="1"/>
</dbReference>
<dbReference type="PANTHER" id="PTHR11390">
    <property type="entry name" value="PROKARYOTIC DNA TOPOISOMERASE"/>
    <property type="match status" value="1"/>
</dbReference>
<dbReference type="GO" id="GO:0006310">
    <property type="term" value="P:DNA recombination"/>
    <property type="evidence" value="ECO:0007669"/>
    <property type="project" value="TreeGrafter"/>
</dbReference>
<dbReference type="GO" id="GO:0006281">
    <property type="term" value="P:DNA repair"/>
    <property type="evidence" value="ECO:0007669"/>
    <property type="project" value="TreeGrafter"/>
</dbReference>
<accession>A0A5B8MHC7</accession>
<dbReference type="STRING" id="1764295.A0A5B8MHC7"/>
<dbReference type="InterPro" id="IPR013826">
    <property type="entry name" value="Topo_IA_cen_sub3"/>
</dbReference>
<dbReference type="GO" id="GO:0003677">
    <property type="term" value="F:DNA binding"/>
    <property type="evidence" value="ECO:0007669"/>
    <property type="project" value="UniProtKB-KW"/>
</dbReference>
<dbReference type="SMART" id="SM00436">
    <property type="entry name" value="TOP1Bc"/>
    <property type="match status" value="1"/>
</dbReference>
<name>A0A5B8MHC7_9CHLO</name>
<comment type="function">
    <text evidence="7">Introduces a single-strand break via transesterification at a target site in duplex DNA. Releases the supercoiling and torsional tension of DNA introduced during the DNA replication and transcription by transiently cleaving and rejoining one strand of the DNA duplex. The scissile phosphodiester is attacked by the catalytic tyrosine of the enzyme, resulting in the formation of a DNA-(5'-phosphotyrosyl)-enzyme intermediate and the expulsion of a 3'-OH DNA strand.</text>
</comment>
<feature type="domain" description="Topo IA-type catalytic" evidence="10">
    <location>
        <begin position="165"/>
        <end position="602"/>
    </location>
</feature>
<sequence>MVLRVLNVAEKPSVAREASKALSRNQATYRRGPGNTGCYEFRYRVQGLDCTMVFTSVAGHLMSTDFQEPFNKWRSCAPLDLFHKPLRRYVPSGKRDLKTNLEQEARRAQWLILWLDCDREGEHICFEVMEVCCGVNRRLRVLRAQFSTLLQRDLAHALETLREPRRSEADAVDARQEIDLRSGASFTRFLTLSLQNKFDWSSNLGPTSGSPVISYGPCQFPTLGFIVKRQWEIYAHVPEEFWYVHVAYRNESTRQACDFEWGRKRIFDKFAAEIFFEPCSAEGAVARVESIRENPTYKWPPYPLSTIEFAKRASSYLRIGSQEAMKVAEDLYQAGFISYPRTETDKFSPEFDLRAIVAEHTSHPQWGAYASNLLDPQTGLWRNPGSGGHDDKAHPPIHPTKFTAGEANWDNKKKRVYEFVVRHFLACCSEKAVGSESVIQIDLGGEKFSTRGVAVKARNWLDVYPYRNWNQASLPDLREGETFRPHEVSLRSGHTRPPEKLKETDLIAKMEQHGIGTDATMAQHIETTLKRGYALREDQTMQFSPTPLGEALVYAYKEMGLDNLWQPFLRAYTESQVSSIACGQITKSSVVQDAIDKTQAQFRKALAQLMVLERCVGHFFAKSRGRGR</sequence>
<evidence type="ECO:0000256" key="4">
    <source>
        <dbReference type="ARBA" id="ARBA00023029"/>
    </source>
</evidence>
<keyword evidence="5 7" id="KW-0238">DNA-binding</keyword>
<dbReference type="InterPro" id="IPR013824">
    <property type="entry name" value="Topo_IA_cen_sub1"/>
</dbReference>
<evidence type="ECO:0000256" key="1">
    <source>
        <dbReference type="ARBA" id="ARBA00000213"/>
    </source>
</evidence>
<dbReference type="CDD" id="cd03362">
    <property type="entry name" value="TOPRIM_TopoIA_TopoIII"/>
    <property type="match status" value="1"/>
</dbReference>
<evidence type="ECO:0000256" key="3">
    <source>
        <dbReference type="ARBA" id="ARBA00012891"/>
    </source>
</evidence>
<dbReference type="EMBL" id="CP031036">
    <property type="protein sequence ID" value="QDZ19827.1"/>
    <property type="molecule type" value="Genomic_DNA"/>
</dbReference>
<dbReference type="Gene3D" id="1.10.290.10">
    <property type="entry name" value="Topoisomerase I, domain 4"/>
    <property type="match status" value="1"/>
</dbReference>
<dbReference type="InterPro" id="IPR013825">
    <property type="entry name" value="Topo_IA_cen_sub2"/>
</dbReference>
<evidence type="ECO:0000313" key="12">
    <source>
        <dbReference type="Proteomes" id="UP000316726"/>
    </source>
</evidence>
<evidence type="ECO:0000313" key="11">
    <source>
        <dbReference type="EMBL" id="QDZ19827.1"/>
    </source>
</evidence>
<dbReference type="GO" id="GO:0006265">
    <property type="term" value="P:DNA topological change"/>
    <property type="evidence" value="ECO:0007669"/>
    <property type="project" value="InterPro"/>
</dbReference>
<dbReference type="SMART" id="SM00437">
    <property type="entry name" value="TOP1Ac"/>
    <property type="match status" value="1"/>
</dbReference>
<dbReference type="InterPro" id="IPR034144">
    <property type="entry name" value="TOPRIM_TopoIII"/>
</dbReference>
<dbReference type="InterPro" id="IPR023406">
    <property type="entry name" value="Topo_IA_AS"/>
</dbReference>
<dbReference type="FunFam" id="3.40.50.140:FF:000003">
    <property type="entry name" value="DNA topoisomerase"/>
    <property type="match status" value="1"/>
</dbReference>
<dbReference type="PRINTS" id="PR00417">
    <property type="entry name" value="PRTPISMRASEI"/>
</dbReference>
<dbReference type="PROSITE" id="PS52039">
    <property type="entry name" value="TOPO_IA_2"/>
    <property type="match status" value="1"/>
</dbReference>
<dbReference type="FunFam" id="1.10.290.10:FF:000001">
    <property type="entry name" value="DNA topoisomerase"/>
    <property type="match status" value="1"/>
</dbReference>
<feature type="region of interest" description="Disordered" evidence="8">
    <location>
        <begin position="385"/>
        <end position="404"/>
    </location>
</feature>
<dbReference type="OrthoDB" id="430051at2759"/>
<evidence type="ECO:0000256" key="8">
    <source>
        <dbReference type="SAM" id="MobiDB-lite"/>
    </source>
</evidence>
<dbReference type="EC" id="5.6.2.1" evidence="3 7"/>